<comment type="caution">
    <text evidence="4">The sequence shown here is derived from an EMBL/GenBank/DDBJ whole genome shotgun (WGS) entry which is preliminary data.</text>
</comment>
<evidence type="ECO:0000313" key="4">
    <source>
        <dbReference type="EMBL" id="GHG43113.1"/>
    </source>
</evidence>
<reference evidence="5" key="1">
    <citation type="journal article" date="2019" name="Int. J. Syst. Evol. Microbiol.">
        <title>The Global Catalogue of Microorganisms (GCM) 10K type strain sequencing project: providing services to taxonomists for standard genome sequencing and annotation.</title>
        <authorList>
            <consortium name="The Broad Institute Genomics Platform"/>
            <consortium name="The Broad Institute Genome Sequencing Center for Infectious Disease"/>
            <person name="Wu L."/>
            <person name="Ma J."/>
        </authorList>
    </citation>
    <scope>NUCLEOTIDE SEQUENCE [LARGE SCALE GENOMIC DNA]</scope>
    <source>
        <strain evidence="5">JCM 4253</strain>
    </source>
</reference>
<dbReference type="GO" id="GO:0051287">
    <property type="term" value="F:NAD binding"/>
    <property type="evidence" value="ECO:0007669"/>
    <property type="project" value="InterPro"/>
</dbReference>
<protein>
    <recommendedName>
        <fullName evidence="3">Glycerol-3-phosphate dehydrogenase NAD-dependent N-terminal domain-containing protein</fullName>
    </recommendedName>
</protein>
<keyword evidence="5" id="KW-1185">Reference proteome</keyword>
<dbReference type="InterPro" id="IPR036291">
    <property type="entry name" value="NAD(P)-bd_dom_sf"/>
</dbReference>
<dbReference type="Pfam" id="PF01210">
    <property type="entry name" value="NAD_Gly3P_dh_N"/>
    <property type="match status" value="1"/>
</dbReference>
<keyword evidence="2" id="KW-1133">Transmembrane helix</keyword>
<feature type="transmembrane region" description="Helical" evidence="2">
    <location>
        <begin position="65"/>
        <end position="87"/>
    </location>
</feature>
<name>A0A919C415_9ACTN</name>
<dbReference type="RefSeq" id="WP_229899415.1">
    <property type="nucleotide sequence ID" value="NZ_BNBF01000004.1"/>
</dbReference>
<evidence type="ECO:0000256" key="1">
    <source>
        <dbReference type="SAM" id="MobiDB-lite"/>
    </source>
</evidence>
<organism evidence="4 5">
    <name type="scientific">Streptomyces capoamus</name>
    <dbReference type="NCBI Taxonomy" id="68183"/>
    <lineage>
        <taxon>Bacteria</taxon>
        <taxon>Bacillati</taxon>
        <taxon>Actinomycetota</taxon>
        <taxon>Actinomycetes</taxon>
        <taxon>Kitasatosporales</taxon>
        <taxon>Streptomycetaceae</taxon>
        <taxon>Streptomyces</taxon>
    </lineage>
</organism>
<dbReference type="InterPro" id="IPR011128">
    <property type="entry name" value="G3P_DH_NAD-dep_N"/>
</dbReference>
<evidence type="ECO:0000313" key="5">
    <source>
        <dbReference type="Proteomes" id="UP000619355"/>
    </source>
</evidence>
<feature type="region of interest" description="Disordered" evidence="1">
    <location>
        <begin position="89"/>
        <end position="122"/>
    </location>
</feature>
<evidence type="ECO:0000259" key="3">
    <source>
        <dbReference type="Pfam" id="PF01210"/>
    </source>
</evidence>
<evidence type="ECO:0000256" key="2">
    <source>
        <dbReference type="SAM" id="Phobius"/>
    </source>
</evidence>
<sequence>MYARRGEIADSINSTHRNPGYFPDIELPTSVTATTDPAAVLAGADFHVQSIPAQRLRASRQQRGLGCGVGAAVVLLVRAVALAAGALHRARSRPTASRVSDVCDRPSVSARVPRPGGGPEPG</sequence>
<dbReference type="GO" id="GO:0016616">
    <property type="term" value="F:oxidoreductase activity, acting on the CH-OH group of donors, NAD or NADP as acceptor"/>
    <property type="evidence" value="ECO:0007669"/>
    <property type="project" value="InterPro"/>
</dbReference>
<keyword evidence="2" id="KW-0812">Transmembrane</keyword>
<dbReference type="Proteomes" id="UP000619355">
    <property type="component" value="Unassembled WGS sequence"/>
</dbReference>
<accession>A0A919C415</accession>
<feature type="domain" description="Glycerol-3-phosphate dehydrogenase NAD-dependent N-terminal" evidence="3">
    <location>
        <begin position="1"/>
        <end position="62"/>
    </location>
</feature>
<keyword evidence="2" id="KW-0472">Membrane</keyword>
<dbReference type="GO" id="GO:0046168">
    <property type="term" value="P:glycerol-3-phosphate catabolic process"/>
    <property type="evidence" value="ECO:0007669"/>
    <property type="project" value="InterPro"/>
</dbReference>
<dbReference type="EMBL" id="BNBF01000004">
    <property type="protein sequence ID" value="GHG43113.1"/>
    <property type="molecule type" value="Genomic_DNA"/>
</dbReference>
<dbReference type="Gene3D" id="3.40.50.720">
    <property type="entry name" value="NAD(P)-binding Rossmann-like Domain"/>
    <property type="match status" value="1"/>
</dbReference>
<dbReference type="SUPFAM" id="SSF51735">
    <property type="entry name" value="NAD(P)-binding Rossmann-fold domains"/>
    <property type="match status" value="1"/>
</dbReference>
<gene>
    <name evidence="4" type="ORF">GCM10018980_19760</name>
</gene>
<dbReference type="AlphaFoldDB" id="A0A919C415"/>
<proteinExistence type="predicted"/>